<organism evidence="3 4">
    <name type="scientific">Neodothiora populina</name>
    <dbReference type="NCBI Taxonomy" id="2781224"/>
    <lineage>
        <taxon>Eukaryota</taxon>
        <taxon>Fungi</taxon>
        <taxon>Dikarya</taxon>
        <taxon>Ascomycota</taxon>
        <taxon>Pezizomycotina</taxon>
        <taxon>Dothideomycetes</taxon>
        <taxon>Dothideomycetidae</taxon>
        <taxon>Dothideales</taxon>
        <taxon>Dothioraceae</taxon>
        <taxon>Neodothiora</taxon>
    </lineage>
</organism>
<sequence>MPKYIPPRKSGPHRIAAIALYRALLVRCDTAQVASEHRSTLRNVIRNKFRSNANLQSTVLLRNAFTAGHEALDHLHFSATGRQESTSYLADLISRLPAHMAKPPPRAQPAPTEKPASRPPLATGWENSALAARPRPLSQLKGGKRNIPVLVSANRIPILRTQKPVSHALSVYIHARVVQRQRRHDRRWELMEAARVAQGEDLWDREIERKLQEARDAEEDGDQAGEEEEQSSTSKLVSGGAREPSWESEIQRALKEVGKSLLREAEKNKSWAAKMVELIDREKETAEKERKERKMMRNQERRDRKLMRDTETAESDKPSSSA</sequence>
<comment type="caution">
    <text evidence="3">The sequence shown here is derived from an EMBL/GenBank/DDBJ whole genome shotgun (WGS) entry which is preliminary data.</text>
</comment>
<accession>A0ABR3PLJ6</accession>
<evidence type="ECO:0000313" key="3">
    <source>
        <dbReference type="EMBL" id="KAL1306987.1"/>
    </source>
</evidence>
<protein>
    <recommendedName>
        <fullName evidence="2">Complex 1 LYR protein domain-containing protein</fullName>
    </recommendedName>
</protein>
<name>A0ABR3PLJ6_9PEZI</name>
<dbReference type="RefSeq" id="XP_069203259.1">
    <property type="nucleotide sequence ID" value="XM_069345433.1"/>
</dbReference>
<dbReference type="EMBL" id="JBFMKM010000004">
    <property type="protein sequence ID" value="KAL1306987.1"/>
    <property type="molecule type" value="Genomic_DNA"/>
</dbReference>
<dbReference type="Proteomes" id="UP001562354">
    <property type="component" value="Unassembled WGS sequence"/>
</dbReference>
<feature type="region of interest" description="Disordered" evidence="1">
    <location>
        <begin position="280"/>
        <end position="322"/>
    </location>
</feature>
<feature type="region of interest" description="Disordered" evidence="1">
    <location>
        <begin position="214"/>
        <end position="250"/>
    </location>
</feature>
<evidence type="ECO:0000256" key="1">
    <source>
        <dbReference type="SAM" id="MobiDB-lite"/>
    </source>
</evidence>
<gene>
    <name evidence="3" type="ORF">AAFC00_005619</name>
</gene>
<feature type="region of interest" description="Disordered" evidence="1">
    <location>
        <begin position="99"/>
        <end position="123"/>
    </location>
</feature>
<evidence type="ECO:0000313" key="4">
    <source>
        <dbReference type="Proteomes" id="UP001562354"/>
    </source>
</evidence>
<keyword evidence="4" id="KW-1185">Reference proteome</keyword>
<feature type="compositionally biased region" description="Acidic residues" evidence="1">
    <location>
        <begin position="216"/>
        <end position="230"/>
    </location>
</feature>
<dbReference type="GeneID" id="95979318"/>
<feature type="domain" description="Complex 1 LYR protein" evidence="2">
    <location>
        <begin position="17"/>
        <end position="73"/>
    </location>
</feature>
<dbReference type="Pfam" id="PF05347">
    <property type="entry name" value="Complex1_LYR"/>
    <property type="match status" value="1"/>
</dbReference>
<evidence type="ECO:0000259" key="2">
    <source>
        <dbReference type="Pfam" id="PF05347"/>
    </source>
</evidence>
<dbReference type="InterPro" id="IPR008011">
    <property type="entry name" value="Complex1_LYR_dom"/>
</dbReference>
<proteinExistence type="predicted"/>
<reference evidence="3 4" key="1">
    <citation type="submission" date="2024-07" db="EMBL/GenBank/DDBJ databases">
        <title>Draft sequence of the Neodothiora populina.</title>
        <authorList>
            <person name="Drown D.D."/>
            <person name="Schuette U.S."/>
            <person name="Buechlein A.B."/>
            <person name="Rusch D.R."/>
            <person name="Winton L.W."/>
            <person name="Adams G.A."/>
        </authorList>
    </citation>
    <scope>NUCLEOTIDE SEQUENCE [LARGE SCALE GENOMIC DNA]</scope>
    <source>
        <strain evidence="3 4">CPC 39397</strain>
    </source>
</reference>